<dbReference type="Proteomes" id="UP001152799">
    <property type="component" value="Chromosome 6"/>
</dbReference>
<evidence type="ECO:0000256" key="1">
    <source>
        <dbReference type="ARBA" id="ARBA00022614"/>
    </source>
</evidence>
<dbReference type="SMART" id="SM00369">
    <property type="entry name" value="LRR_TYP"/>
    <property type="match status" value="4"/>
</dbReference>
<dbReference type="InterPro" id="IPR003591">
    <property type="entry name" value="Leu-rich_rpt_typical-subtyp"/>
</dbReference>
<dbReference type="SUPFAM" id="SSF52058">
    <property type="entry name" value="L domain-like"/>
    <property type="match status" value="1"/>
</dbReference>
<dbReference type="Pfam" id="PF13855">
    <property type="entry name" value="LRR_8"/>
    <property type="match status" value="1"/>
</dbReference>
<accession>A0A9P0GRD2</accession>
<dbReference type="InterPro" id="IPR032675">
    <property type="entry name" value="LRR_dom_sf"/>
</dbReference>
<name>A0A9P0GRD2_9CUCU</name>
<organism evidence="4 5">
    <name type="scientific">Ceutorhynchus assimilis</name>
    <name type="common">cabbage seed weevil</name>
    <dbReference type="NCBI Taxonomy" id="467358"/>
    <lineage>
        <taxon>Eukaryota</taxon>
        <taxon>Metazoa</taxon>
        <taxon>Ecdysozoa</taxon>
        <taxon>Arthropoda</taxon>
        <taxon>Hexapoda</taxon>
        <taxon>Insecta</taxon>
        <taxon>Pterygota</taxon>
        <taxon>Neoptera</taxon>
        <taxon>Endopterygota</taxon>
        <taxon>Coleoptera</taxon>
        <taxon>Polyphaga</taxon>
        <taxon>Cucujiformia</taxon>
        <taxon>Curculionidae</taxon>
        <taxon>Ceutorhynchinae</taxon>
        <taxon>Ceutorhynchus</taxon>
    </lineage>
</organism>
<dbReference type="Gene3D" id="3.80.10.10">
    <property type="entry name" value="Ribonuclease Inhibitor"/>
    <property type="match status" value="2"/>
</dbReference>
<sequence>MLKLLLLMTGFSLINAGHISKISSEVTVLNVELLRNEPLHIQGYKKISKAQVEHLILTDCKGVIDAATFKHFPKLQKLTLWRSNIEEITTNIPITHLVSMGSHLPSLNEDLQQKLPKLQSLLLMGNKNVQVDPMVFKNFRRLRSLHISEANFTRDCITKYWFKGMDLEELGLSDNNISCMSEDAFDSLKSLRKLDLTYNHIPYLERKVFKKLTKLEQLGLYENHLDRLELGSLASQKNHLERFGISWDVLKNSNIEAEDLVHAFPKLKHVSFGHDDMPNDFSAGIFCQILRQNDVSCEVDSVFGYSKIFGYYSI</sequence>
<dbReference type="InterPro" id="IPR050333">
    <property type="entry name" value="SLRP"/>
</dbReference>
<evidence type="ECO:0000313" key="5">
    <source>
        <dbReference type="Proteomes" id="UP001152799"/>
    </source>
</evidence>
<evidence type="ECO:0000256" key="2">
    <source>
        <dbReference type="ARBA" id="ARBA00022737"/>
    </source>
</evidence>
<proteinExistence type="predicted"/>
<keyword evidence="1" id="KW-0433">Leucine-rich repeat</keyword>
<gene>
    <name evidence="4" type="ORF">CEUTPL_LOCUS11008</name>
</gene>
<dbReference type="EMBL" id="OU892282">
    <property type="protein sequence ID" value="CAH1132500.1"/>
    <property type="molecule type" value="Genomic_DNA"/>
</dbReference>
<protein>
    <submittedName>
        <fullName evidence="4">Uncharacterized protein</fullName>
    </submittedName>
</protein>
<dbReference type="PANTHER" id="PTHR45712">
    <property type="entry name" value="AGAP008170-PA"/>
    <property type="match status" value="1"/>
</dbReference>
<dbReference type="AlphaFoldDB" id="A0A9P0GRD2"/>
<dbReference type="PANTHER" id="PTHR45712:SF22">
    <property type="entry name" value="INSULIN-LIKE GROWTH FACTOR-BINDING PROTEIN COMPLEX ACID LABILE SUBUNIT"/>
    <property type="match status" value="1"/>
</dbReference>
<feature type="chain" id="PRO_5040385402" evidence="3">
    <location>
        <begin position="17"/>
        <end position="314"/>
    </location>
</feature>
<evidence type="ECO:0000313" key="4">
    <source>
        <dbReference type="EMBL" id="CAH1132500.1"/>
    </source>
</evidence>
<keyword evidence="2" id="KW-0677">Repeat</keyword>
<feature type="signal peptide" evidence="3">
    <location>
        <begin position="1"/>
        <end position="16"/>
    </location>
</feature>
<dbReference type="OrthoDB" id="1055097at2759"/>
<reference evidence="4" key="1">
    <citation type="submission" date="2022-01" db="EMBL/GenBank/DDBJ databases">
        <authorList>
            <person name="King R."/>
        </authorList>
    </citation>
    <scope>NUCLEOTIDE SEQUENCE</scope>
</reference>
<keyword evidence="3" id="KW-0732">Signal</keyword>
<evidence type="ECO:0000256" key="3">
    <source>
        <dbReference type="SAM" id="SignalP"/>
    </source>
</evidence>
<keyword evidence="5" id="KW-1185">Reference proteome</keyword>
<dbReference type="InterPro" id="IPR001611">
    <property type="entry name" value="Leu-rich_rpt"/>
</dbReference>